<accession>A0A5A7PXL1</accession>
<evidence type="ECO:0000313" key="2">
    <source>
        <dbReference type="Proteomes" id="UP000325081"/>
    </source>
</evidence>
<proteinExistence type="predicted"/>
<reference evidence="2" key="1">
    <citation type="journal article" date="2019" name="Curr. Biol.">
        <title>Genome Sequence of Striga asiatica Provides Insight into the Evolution of Plant Parasitism.</title>
        <authorList>
            <person name="Yoshida S."/>
            <person name="Kim S."/>
            <person name="Wafula E.K."/>
            <person name="Tanskanen J."/>
            <person name="Kim Y.M."/>
            <person name="Honaas L."/>
            <person name="Yang Z."/>
            <person name="Spallek T."/>
            <person name="Conn C.E."/>
            <person name="Ichihashi Y."/>
            <person name="Cheong K."/>
            <person name="Cui S."/>
            <person name="Der J.P."/>
            <person name="Gundlach H."/>
            <person name="Jiao Y."/>
            <person name="Hori C."/>
            <person name="Ishida J.K."/>
            <person name="Kasahara H."/>
            <person name="Kiba T."/>
            <person name="Kim M.S."/>
            <person name="Koo N."/>
            <person name="Laohavisit A."/>
            <person name="Lee Y.H."/>
            <person name="Lumba S."/>
            <person name="McCourt P."/>
            <person name="Mortimer J.C."/>
            <person name="Mutuku J.M."/>
            <person name="Nomura T."/>
            <person name="Sasaki-Sekimoto Y."/>
            <person name="Seto Y."/>
            <person name="Wang Y."/>
            <person name="Wakatake T."/>
            <person name="Sakakibara H."/>
            <person name="Demura T."/>
            <person name="Yamaguchi S."/>
            <person name="Yoneyama K."/>
            <person name="Manabe R.I."/>
            <person name="Nelson D.C."/>
            <person name="Schulman A.H."/>
            <person name="Timko M.P."/>
            <person name="dePamphilis C.W."/>
            <person name="Choi D."/>
            <person name="Shirasu K."/>
        </authorList>
    </citation>
    <scope>NUCLEOTIDE SEQUENCE [LARGE SCALE GENOMIC DNA]</scope>
    <source>
        <strain evidence="2">cv. UVA1</strain>
    </source>
</reference>
<dbReference type="GO" id="GO:0016301">
    <property type="term" value="F:kinase activity"/>
    <property type="evidence" value="ECO:0007669"/>
    <property type="project" value="UniProtKB-KW"/>
</dbReference>
<keyword evidence="1" id="KW-0808">Transferase</keyword>
<sequence>MPVARAAQLSQLPRPHVIRDQVFATLHIHYVRIIRMETNELDRSAIQSTTNTINIFTRNHMLQTPSTHLIVLEHPYLEVREAAITEWISNNKILEKPLVDTTRAKVQVTKLTIVPVQFPVEEHRLFDNRNPNCTRGVNGIFYPFSRFGTEHLELDERLFLAMTTDKHDPVAG</sequence>
<keyword evidence="2" id="KW-1185">Reference proteome</keyword>
<name>A0A5A7PXL1_STRAF</name>
<protein>
    <submittedName>
        <fullName evidence="1">Geminivirus rep interacting kinase 1</fullName>
    </submittedName>
</protein>
<dbReference type="AlphaFoldDB" id="A0A5A7PXL1"/>
<dbReference type="EMBL" id="BKCP01005317">
    <property type="protein sequence ID" value="GER37282.1"/>
    <property type="molecule type" value="Genomic_DNA"/>
</dbReference>
<organism evidence="1 2">
    <name type="scientific">Striga asiatica</name>
    <name type="common">Asiatic witchweed</name>
    <name type="synonym">Buchnera asiatica</name>
    <dbReference type="NCBI Taxonomy" id="4170"/>
    <lineage>
        <taxon>Eukaryota</taxon>
        <taxon>Viridiplantae</taxon>
        <taxon>Streptophyta</taxon>
        <taxon>Embryophyta</taxon>
        <taxon>Tracheophyta</taxon>
        <taxon>Spermatophyta</taxon>
        <taxon>Magnoliopsida</taxon>
        <taxon>eudicotyledons</taxon>
        <taxon>Gunneridae</taxon>
        <taxon>Pentapetalae</taxon>
        <taxon>asterids</taxon>
        <taxon>lamiids</taxon>
        <taxon>Lamiales</taxon>
        <taxon>Orobanchaceae</taxon>
        <taxon>Buchnereae</taxon>
        <taxon>Striga</taxon>
    </lineage>
</organism>
<gene>
    <name evidence="1" type="ORF">STAS_13685</name>
</gene>
<comment type="caution">
    <text evidence="1">The sequence shown here is derived from an EMBL/GenBank/DDBJ whole genome shotgun (WGS) entry which is preliminary data.</text>
</comment>
<evidence type="ECO:0000313" key="1">
    <source>
        <dbReference type="EMBL" id="GER37282.1"/>
    </source>
</evidence>
<dbReference type="Proteomes" id="UP000325081">
    <property type="component" value="Unassembled WGS sequence"/>
</dbReference>
<keyword evidence="1" id="KW-0418">Kinase</keyword>